<dbReference type="AlphaFoldDB" id="A0A644VVN7"/>
<sequence>MSYGTIIVNAVDHRPVELLKSRIKEDVIEWLKDHDSVMHVTRDRASSYSSAISIAAPKAIQIADKFHIIKNLGDHITDEIRQQYQTIKSGFISQNKKTVQNVSPEITATKQVIENQEGYVVKNVVKKIAPRKEALFNEVHRLKDASFSQRNIAKTLGIHRTTVRNYCGMKNLLPRRSSHNNNYEDFINVIYECCDKGISIKNIFIIIERQGFNGKLTAFYEWFNMYIDNYRYKGIHTIEQCKLAADPTVVQFNLMSPNRLAIHVTNPLWGISKNTGECSKSHILAEQIISSSSLLKEMRNAYMSFREVLYGDDDSLLSVWISEYNSTTIKRLKRFINGLNHDIDAVRNAIKFKWTNGLVEGHVNRLKNKKREMYGRAGFELLRRKVILSKTG</sequence>
<evidence type="ECO:0000313" key="2">
    <source>
        <dbReference type="EMBL" id="MPL94413.1"/>
    </source>
</evidence>
<feature type="domain" description="Transposase IS204/IS1001/IS1096/IS1165 DDE" evidence="1">
    <location>
        <begin position="269"/>
        <end position="385"/>
    </location>
</feature>
<dbReference type="EMBL" id="VSSQ01000427">
    <property type="protein sequence ID" value="MPL94413.1"/>
    <property type="molecule type" value="Genomic_DNA"/>
</dbReference>
<reference evidence="2" key="1">
    <citation type="submission" date="2019-08" db="EMBL/GenBank/DDBJ databases">
        <authorList>
            <person name="Kucharzyk K."/>
            <person name="Murdoch R.W."/>
            <person name="Higgins S."/>
            <person name="Loffler F."/>
        </authorList>
    </citation>
    <scope>NUCLEOTIDE SEQUENCE</scope>
</reference>
<comment type="caution">
    <text evidence="2">The sequence shown here is derived from an EMBL/GenBank/DDBJ whole genome shotgun (WGS) entry which is preliminary data.</text>
</comment>
<evidence type="ECO:0000259" key="1">
    <source>
        <dbReference type="Pfam" id="PF01610"/>
    </source>
</evidence>
<feature type="domain" description="Transposase IS204/IS1001/IS1096/IS1165 DDE" evidence="1">
    <location>
        <begin position="6"/>
        <end position="97"/>
    </location>
</feature>
<dbReference type="PANTHER" id="PTHR33498">
    <property type="entry name" value="TRANSPOSASE FOR INSERTION SEQUENCE ELEMENT IS1557"/>
    <property type="match status" value="1"/>
</dbReference>
<accession>A0A644VVN7</accession>
<dbReference type="PANTHER" id="PTHR33498:SF1">
    <property type="entry name" value="TRANSPOSASE FOR INSERTION SEQUENCE ELEMENT IS1557"/>
    <property type="match status" value="1"/>
</dbReference>
<proteinExistence type="predicted"/>
<dbReference type="Pfam" id="PF01610">
    <property type="entry name" value="DDE_Tnp_ISL3"/>
    <property type="match status" value="2"/>
</dbReference>
<organism evidence="2">
    <name type="scientific">bioreactor metagenome</name>
    <dbReference type="NCBI Taxonomy" id="1076179"/>
    <lineage>
        <taxon>unclassified sequences</taxon>
        <taxon>metagenomes</taxon>
        <taxon>ecological metagenomes</taxon>
    </lineage>
</organism>
<name>A0A644VVN7_9ZZZZ</name>
<gene>
    <name evidence="2" type="ORF">SDC9_40566</name>
</gene>
<dbReference type="InterPro" id="IPR002560">
    <property type="entry name" value="Transposase_DDE"/>
</dbReference>
<protein>
    <submittedName>
        <fullName evidence="2">ISL3 family transposase ISFsp1</fullName>
    </submittedName>
</protein>
<dbReference type="InterPro" id="IPR047951">
    <property type="entry name" value="Transpos_ISL3"/>
</dbReference>